<comment type="subcellular location">
    <subcellularLocation>
        <location evidence="1">Cell membrane</location>
        <topology evidence="1">Multi-pass membrane protein</topology>
    </subcellularLocation>
</comment>
<feature type="transmembrane region" description="Helical" evidence="9">
    <location>
        <begin position="38"/>
        <end position="61"/>
    </location>
</feature>
<dbReference type="GO" id="GO:0005886">
    <property type="term" value="C:plasma membrane"/>
    <property type="evidence" value="ECO:0007669"/>
    <property type="project" value="UniProtKB-SubCell"/>
</dbReference>
<evidence type="ECO:0000256" key="8">
    <source>
        <dbReference type="ARBA" id="ARBA00023136"/>
    </source>
</evidence>
<dbReference type="InterPro" id="IPR000515">
    <property type="entry name" value="MetI-like"/>
</dbReference>
<keyword evidence="4" id="KW-1003">Cell membrane</keyword>
<dbReference type="GO" id="GO:0055085">
    <property type="term" value="P:transmembrane transport"/>
    <property type="evidence" value="ECO:0007669"/>
    <property type="project" value="InterPro"/>
</dbReference>
<evidence type="ECO:0000256" key="6">
    <source>
        <dbReference type="ARBA" id="ARBA00022692"/>
    </source>
</evidence>
<sequence>MLYILIILVPIIRALTYSSIGEITADLSSGILPSIEYTYAICGVVAFLAVLFSLPYSYVISRHTGPAYKAADSLVEIPIMIPHSVVGIIMLITFEPTMPIGHLLAKYIPGYSFDGTLFAVIITLFFLSSAYSIREIGIAYQKDVMEYENVAKTLGLGETLSFVIISMRLLLRPMMKGFLLSWARSVSEVGAILIVAYYIFPSFVKLAGVFIYSQWLGYGLGPAAASSAILIITGIAVTGIFKMVESYHVRY</sequence>
<dbReference type="SUPFAM" id="SSF161098">
    <property type="entry name" value="MetI-like"/>
    <property type="match status" value="1"/>
</dbReference>
<name>Q97BB2_THEVO</name>
<dbReference type="PROSITE" id="PS50928">
    <property type="entry name" value="ABC_TM1"/>
    <property type="match status" value="1"/>
</dbReference>
<dbReference type="PaxDb" id="273116-14324760"/>
<dbReference type="eggNOG" id="arCOG00164">
    <property type="taxonomic scope" value="Archaea"/>
</dbReference>
<dbReference type="STRING" id="273116.gene:9381330"/>
<dbReference type="Proteomes" id="UP000001017">
    <property type="component" value="Chromosome"/>
</dbReference>
<evidence type="ECO:0000259" key="10">
    <source>
        <dbReference type="PROSITE" id="PS50928"/>
    </source>
</evidence>
<feature type="domain" description="ABC transmembrane type-1" evidence="10">
    <location>
        <begin position="35"/>
        <end position="241"/>
    </location>
</feature>
<evidence type="ECO:0000256" key="1">
    <source>
        <dbReference type="ARBA" id="ARBA00004651"/>
    </source>
</evidence>
<evidence type="ECO:0000256" key="7">
    <source>
        <dbReference type="ARBA" id="ARBA00022989"/>
    </source>
</evidence>
<keyword evidence="7 9" id="KW-1133">Transmembrane helix</keyword>
<dbReference type="KEGG" id="tvo:TVG0536211"/>
<proteinExistence type="inferred from homology"/>
<dbReference type="EMBL" id="BA000011">
    <property type="protein sequence ID" value="BAB59687.1"/>
    <property type="molecule type" value="Genomic_DNA"/>
</dbReference>
<comment type="similarity">
    <text evidence="2">Belongs to the binding-protein-dependent transport system permease family.</text>
</comment>
<feature type="transmembrane region" description="Helical" evidence="9">
    <location>
        <begin position="220"/>
        <end position="241"/>
    </location>
</feature>
<keyword evidence="12" id="KW-1185">Reference proteome</keyword>
<dbReference type="PANTHER" id="PTHR30183">
    <property type="entry name" value="MOLYBDENUM TRANSPORT SYSTEM PERMEASE PROTEIN MODB"/>
    <property type="match status" value="1"/>
</dbReference>
<dbReference type="HOGENOM" id="CLU_016047_14_1_2"/>
<accession>Q97BB2</accession>
<keyword evidence="8 9" id="KW-0472">Membrane</keyword>
<feature type="transmembrane region" description="Helical" evidence="9">
    <location>
        <begin position="73"/>
        <end position="93"/>
    </location>
</feature>
<organism evidence="11 12">
    <name type="scientific">Thermoplasma volcanium (strain ATCC 51530 / DSM 4299 / JCM 9571 / NBRC 15438 / GSS1)</name>
    <dbReference type="NCBI Taxonomy" id="273116"/>
    <lineage>
        <taxon>Archaea</taxon>
        <taxon>Methanobacteriati</taxon>
        <taxon>Thermoplasmatota</taxon>
        <taxon>Thermoplasmata</taxon>
        <taxon>Thermoplasmatales</taxon>
        <taxon>Thermoplasmataceae</taxon>
        <taxon>Thermoplasma</taxon>
    </lineage>
</organism>
<keyword evidence="5" id="KW-0500">Molybdenum</keyword>
<reference evidence="11 12" key="1">
    <citation type="journal article" date="1999" name="Proc. Jpn. Acad.">
        <title>Determination of the complete genomic DNA sequence of Thermoplasma volvanium GSS1.</title>
        <authorList>
            <person name="Kawashima T."/>
            <person name="Yamamoto Y."/>
            <person name="Aramaki H."/>
            <person name="Nunoshiba T."/>
            <person name="Kawamoto T."/>
            <person name="Watanabe K."/>
            <person name="Yamazaki M."/>
            <person name="Kanehori K."/>
            <person name="Amano N."/>
            <person name="Ohya Y."/>
            <person name="Makino K."/>
            <person name="Suzuki M."/>
        </authorList>
    </citation>
    <scope>NUCLEOTIDE SEQUENCE [LARGE SCALE GENOMIC DNA]</scope>
    <source>
        <strain evidence="12">ATCC 51530 / DSM 4299 / JCM 9571 / NBRC 15438 / GSS1</strain>
    </source>
</reference>
<dbReference type="AlphaFoldDB" id="Q97BB2"/>
<evidence type="ECO:0000256" key="5">
    <source>
        <dbReference type="ARBA" id="ARBA00022505"/>
    </source>
</evidence>
<evidence type="ECO:0000313" key="12">
    <source>
        <dbReference type="Proteomes" id="UP000001017"/>
    </source>
</evidence>
<evidence type="ECO:0000256" key="9">
    <source>
        <dbReference type="SAM" id="Phobius"/>
    </source>
</evidence>
<evidence type="ECO:0000256" key="2">
    <source>
        <dbReference type="ARBA" id="ARBA00009306"/>
    </source>
</evidence>
<dbReference type="PhylomeDB" id="Q97BB2"/>
<keyword evidence="6 9" id="KW-0812">Transmembrane</keyword>
<protein>
    <submittedName>
        <fullName evidence="11">ABC transport system permease protein PA</fullName>
    </submittedName>
</protein>
<reference evidence="11 12" key="2">
    <citation type="journal article" date="2000" name="Proc. Natl. Acad. Sci. U.S.A.">
        <title>Archaeal adaptation to higher temperatures revealed by genomic sequence of Thermoplasma volcanium.</title>
        <authorList>
            <person name="Kawashima T."/>
            <person name="Amano N."/>
            <person name="Koike H."/>
            <person name="Makino S."/>
            <person name="Higuchi S."/>
            <person name="Kawashima-Ohya Y."/>
            <person name="Watanabe K."/>
            <person name="Yamazaki M."/>
            <person name="Kanehori K."/>
            <person name="Kawamoto T."/>
            <person name="Nunoshiba T."/>
            <person name="Yamamoto Y."/>
            <person name="Aramaki H."/>
            <person name="Makino K."/>
            <person name="Suzuki M."/>
        </authorList>
    </citation>
    <scope>NUCLEOTIDE SEQUENCE [LARGE SCALE GENOMIC DNA]</scope>
    <source>
        <strain evidence="12">ATCC 51530 / DSM 4299 / JCM 9571 / NBRC 15438 / GSS1</strain>
    </source>
</reference>
<evidence type="ECO:0000256" key="3">
    <source>
        <dbReference type="ARBA" id="ARBA00022448"/>
    </source>
</evidence>
<dbReference type="Gene3D" id="1.10.3720.10">
    <property type="entry name" value="MetI-like"/>
    <property type="match status" value="1"/>
</dbReference>
<gene>
    <name evidence="11" type="ORF">TVG0536211</name>
</gene>
<evidence type="ECO:0000256" key="4">
    <source>
        <dbReference type="ARBA" id="ARBA00022475"/>
    </source>
</evidence>
<dbReference type="PANTHER" id="PTHR30183:SF3">
    <property type="entry name" value="MOLYBDENUM TRANSPORT SYSTEM PERMEASE PROTEIN MODB"/>
    <property type="match status" value="1"/>
</dbReference>
<dbReference type="InterPro" id="IPR035906">
    <property type="entry name" value="MetI-like_sf"/>
</dbReference>
<feature type="transmembrane region" description="Helical" evidence="9">
    <location>
        <begin position="113"/>
        <end position="133"/>
    </location>
</feature>
<keyword evidence="3" id="KW-0813">Transport</keyword>
<evidence type="ECO:0000313" key="11">
    <source>
        <dbReference type="EMBL" id="BAB59687.1"/>
    </source>
</evidence>